<protein>
    <submittedName>
        <fullName evidence="1">Uncharacterized protein</fullName>
    </submittedName>
</protein>
<dbReference type="EMBL" id="QTQX01000042">
    <property type="protein sequence ID" value="RQT14784.1"/>
    <property type="molecule type" value="Genomic_DNA"/>
</dbReference>
<name>A0A3N8PT51_9BURK</name>
<sequence>MNGDKRARVAGPLAVCYRSDQKSEAVTFNERAGGRTMSFSCHVAFSATLRTAHDHAGEEVIAAVFRHSND</sequence>
<gene>
    <name evidence="1" type="ORF">DF037_38055</name>
</gene>
<dbReference type="Proteomes" id="UP000269271">
    <property type="component" value="Unassembled WGS sequence"/>
</dbReference>
<comment type="caution">
    <text evidence="1">The sequence shown here is derived from an EMBL/GenBank/DDBJ whole genome shotgun (WGS) entry which is preliminary data.</text>
</comment>
<dbReference type="AlphaFoldDB" id="A0A3N8PT51"/>
<reference evidence="1 2" key="1">
    <citation type="submission" date="2018-08" db="EMBL/GenBank/DDBJ databases">
        <title>Comparative analysis of Burkholderia isolates from Puerto Rico.</title>
        <authorList>
            <person name="Hall C."/>
            <person name="Sahl J."/>
            <person name="Wagner D."/>
        </authorList>
    </citation>
    <scope>NUCLEOTIDE SEQUENCE [LARGE SCALE GENOMIC DNA]</scope>
    <source>
        <strain evidence="1 2">Bp9001</strain>
    </source>
</reference>
<proteinExistence type="predicted"/>
<evidence type="ECO:0000313" key="2">
    <source>
        <dbReference type="Proteomes" id="UP000269271"/>
    </source>
</evidence>
<accession>A0A3N8PT51</accession>
<evidence type="ECO:0000313" key="1">
    <source>
        <dbReference type="EMBL" id="RQT14784.1"/>
    </source>
</evidence>
<organism evidence="1 2">
    <name type="scientific">Burkholderia contaminans</name>
    <dbReference type="NCBI Taxonomy" id="488447"/>
    <lineage>
        <taxon>Bacteria</taxon>
        <taxon>Pseudomonadati</taxon>
        <taxon>Pseudomonadota</taxon>
        <taxon>Betaproteobacteria</taxon>
        <taxon>Burkholderiales</taxon>
        <taxon>Burkholderiaceae</taxon>
        <taxon>Burkholderia</taxon>
        <taxon>Burkholderia cepacia complex</taxon>
    </lineage>
</organism>